<dbReference type="GO" id="GO:0032259">
    <property type="term" value="P:methylation"/>
    <property type="evidence" value="ECO:0007669"/>
    <property type="project" value="UniProtKB-KW"/>
</dbReference>
<evidence type="ECO:0000256" key="3">
    <source>
        <dbReference type="ARBA" id="ARBA00022747"/>
    </source>
</evidence>
<evidence type="ECO:0000256" key="2">
    <source>
        <dbReference type="ARBA" id="ARBA00022679"/>
    </source>
</evidence>
<comment type="caution">
    <text evidence="5">The sequence shown here is derived from an EMBL/GenBank/DDBJ whole genome shotgun (WGS) entry which is preliminary data.</text>
</comment>
<reference evidence="5 6" key="1">
    <citation type="submission" date="2011-04" db="EMBL/GenBank/DDBJ databases">
        <title>The Genome Sequence of Dysgonomonas mossii DSM 22836.</title>
        <authorList>
            <consortium name="The Broad Institute Genome Sequencing Platform"/>
            <person name="Earl A."/>
            <person name="Ward D."/>
            <person name="Feldgarden M."/>
            <person name="Gevers D."/>
            <person name="Pudlo N."/>
            <person name="Martens E."/>
            <person name="Allen-Vercoe E."/>
            <person name="Young S.K."/>
            <person name="Zeng Q."/>
            <person name="Gargeya S."/>
            <person name="Fitzgerald M."/>
            <person name="Haas B."/>
            <person name="Abouelleil A."/>
            <person name="Alvarado L."/>
            <person name="Arachchi H.M."/>
            <person name="Berlin A."/>
            <person name="Brown A."/>
            <person name="Chapman S.B."/>
            <person name="Chen Z."/>
            <person name="Dunbar C."/>
            <person name="Freedman E."/>
            <person name="Gearin G."/>
            <person name="Gellesch M."/>
            <person name="Goldberg J."/>
            <person name="Griggs A."/>
            <person name="Gujja S."/>
            <person name="Heiman D."/>
            <person name="Howarth C."/>
            <person name="Larson L."/>
            <person name="Lui A."/>
            <person name="MacDonald P.J.P."/>
            <person name="Mehta T."/>
            <person name="Montmayeur A."/>
            <person name="Murphy C."/>
            <person name="Neiman D."/>
            <person name="Pearson M."/>
            <person name="Priest M."/>
            <person name="Roberts A."/>
            <person name="Saif S."/>
            <person name="Shea T."/>
            <person name="Shenoy N."/>
            <person name="Sisk P."/>
            <person name="Stolte C."/>
            <person name="Sykes S."/>
            <person name="Yandava C."/>
            <person name="Wortman J."/>
            <person name="Nusbaum C."/>
            <person name="Birren B."/>
        </authorList>
    </citation>
    <scope>NUCLEOTIDE SEQUENCE [LARGE SCALE GENOMIC DNA]</scope>
    <source>
        <strain evidence="5 6">DSM 22836</strain>
    </source>
</reference>
<dbReference type="EMBL" id="ADLW01000027">
    <property type="protein sequence ID" value="EGK04642.1"/>
    <property type="molecule type" value="Genomic_DNA"/>
</dbReference>
<dbReference type="OrthoDB" id="9813719at2"/>
<dbReference type="InterPro" id="IPR029063">
    <property type="entry name" value="SAM-dependent_MTases_sf"/>
</dbReference>
<organism evidence="5 6">
    <name type="scientific">Dysgonomonas mossii DSM 22836</name>
    <dbReference type="NCBI Taxonomy" id="742767"/>
    <lineage>
        <taxon>Bacteria</taxon>
        <taxon>Pseudomonadati</taxon>
        <taxon>Bacteroidota</taxon>
        <taxon>Bacteroidia</taxon>
        <taxon>Bacteroidales</taxon>
        <taxon>Dysgonomonadaceae</taxon>
        <taxon>Dysgonomonas</taxon>
    </lineage>
</organism>
<keyword evidence="3" id="KW-0680">Restriction system</keyword>
<evidence type="ECO:0000313" key="6">
    <source>
        <dbReference type="Proteomes" id="UP000006420"/>
    </source>
</evidence>
<comment type="catalytic activity">
    <reaction evidence="4">
        <text>a 2'-deoxycytidine in DNA + S-adenosyl-L-methionine = a 5-methyl-2'-deoxycytidine in DNA + S-adenosyl-L-homocysteine + H(+)</text>
        <dbReference type="Rhea" id="RHEA:13681"/>
        <dbReference type="Rhea" id="RHEA-COMP:11369"/>
        <dbReference type="Rhea" id="RHEA-COMP:11370"/>
        <dbReference type="ChEBI" id="CHEBI:15378"/>
        <dbReference type="ChEBI" id="CHEBI:57856"/>
        <dbReference type="ChEBI" id="CHEBI:59789"/>
        <dbReference type="ChEBI" id="CHEBI:85452"/>
        <dbReference type="ChEBI" id="CHEBI:85454"/>
        <dbReference type="EC" id="2.1.1.37"/>
    </reaction>
</comment>
<gene>
    <name evidence="5" type="ORF">HMPREF9456_03404</name>
</gene>
<dbReference type="CDD" id="cd02440">
    <property type="entry name" value="AdoMet_MTases"/>
    <property type="match status" value="1"/>
</dbReference>
<evidence type="ECO:0000256" key="4">
    <source>
        <dbReference type="ARBA" id="ARBA00047422"/>
    </source>
</evidence>
<dbReference type="Proteomes" id="UP000006420">
    <property type="component" value="Unassembled WGS sequence"/>
</dbReference>
<name>F8X595_9BACT</name>
<keyword evidence="6" id="KW-1185">Reference proteome</keyword>
<keyword evidence="2" id="KW-0808">Transferase</keyword>
<sequence length="212" mass="24440">MKILNCYAGIGGNRKLWGNEREITAVEFDPKIAAIYQDLYPNDTVIVGDAHQYLLEHYQEFDFIWCSPPCPTHSIINFTLNSIGVVRYPDMTLYQEIILLQKFFKGKYCIENVKPYYEPLIKPQASGRHYFWANFQIPPLVNRIKHQDMNGTNGGGNKQKAKQLLGFDLSKYDCPKKEKLLRNCVDPLIGKAILDKVLEIESHNQIKQGVLF</sequence>
<dbReference type="Pfam" id="PF00145">
    <property type="entry name" value="DNA_methylase"/>
    <property type="match status" value="1"/>
</dbReference>
<dbReference type="STRING" id="742767.HMPREF9456_03404"/>
<proteinExistence type="predicted"/>
<dbReference type="Gene3D" id="3.40.50.150">
    <property type="entry name" value="Vaccinia Virus protein VP39"/>
    <property type="match status" value="1"/>
</dbReference>
<accession>F8X595</accession>
<dbReference type="eggNOG" id="COG0270">
    <property type="taxonomic scope" value="Bacteria"/>
</dbReference>
<dbReference type="HOGENOM" id="CLU_1358756_0_0_10"/>
<keyword evidence="1" id="KW-0489">Methyltransferase</keyword>
<dbReference type="RefSeq" id="WP_006844770.1">
    <property type="nucleotide sequence ID" value="NZ_AQWJ01000026.1"/>
</dbReference>
<dbReference type="GO" id="GO:0009307">
    <property type="term" value="P:DNA restriction-modification system"/>
    <property type="evidence" value="ECO:0007669"/>
    <property type="project" value="UniProtKB-KW"/>
</dbReference>
<dbReference type="AlphaFoldDB" id="F8X595"/>
<dbReference type="GO" id="GO:0003886">
    <property type="term" value="F:DNA (cytosine-5-)-methyltransferase activity"/>
    <property type="evidence" value="ECO:0007669"/>
    <property type="project" value="UniProtKB-EC"/>
</dbReference>
<dbReference type="SUPFAM" id="SSF53335">
    <property type="entry name" value="S-adenosyl-L-methionine-dependent methyltransferases"/>
    <property type="match status" value="1"/>
</dbReference>
<dbReference type="GeneID" id="78083999"/>
<evidence type="ECO:0000313" key="5">
    <source>
        <dbReference type="EMBL" id="EGK04642.1"/>
    </source>
</evidence>
<evidence type="ECO:0000256" key="1">
    <source>
        <dbReference type="ARBA" id="ARBA00022603"/>
    </source>
</evidence>
<dbReference type="InterPro" id="IPR001525">
    <property type="entry name" value="C5_MeTfrase"/>
</dbReference>
<protein>
    <submittedName>
        <fullName evidence="5">Uncharacterized protein</fullName>
    </submittedName>
</protein>